<feature type="domain" description="DNA/RNA-binding" evidence="3">
    <location>
        <begin position="284"/>
        <end position="571"/>
    </location>
</feature>
<evidence type="ECO:0000256" key="1">
    <source>
        <dbReference type="RuleBase" id="RU369098"/>
    </source>
</evidence>
<dbReference type="EMBL" id="KN832888">
    <property type="protein sequence ID" value="KIM94949.1"/>
    <property type="molecule type" value="Genomic_DNA"/>
</dbReference>
<dbReference type="STRING" id="913774.A0A0C3GUC6"/>
<organism evidence="5 6">
    <name type="scientific">Oidiodendron maius (strain Zn)</name>
    <dbReference type="NCBI Taxonomy" id="913774"/>
    <lineage>
        <taxon>Eukaryota</taxon>
        <taxon>Fungi</taxon>
        <taxon>Dikarya</taxon>
        <taxon>Ascomycota</taxon>
        <taxon>Pezizomycotina</taxon>
        <taxon>Leotiomycetes</taxon>
        <taxon>Leotiomycetes incertae sedis</taxon>
        <taxon>Myxotrichaceae</taxon>
        <taxon>Oidiodendron</taxon>
    </lineage>
</organism>
<keyword evidence="6" id="KW-1185">Reference proteome</keyword>
<feature type="compositionally biased region" description="Low complexity" evidence="2">
    <location>
        <begin position="809"/>
        <end position="818"/>
    </location>
</feature>
<dbReference type="InterPro" id="IPR018834">
    <property type="entry name" value="DNA/RNA-bd_Est1-type"/>
</dbReference>
<reference evidence="5 6" key="1">
    <citation type="submission" date="2014-04" db="EMBL/GenBank/DDBJ databases">
        <authorList>
            <consortium name="DOE Joint Genome Institute"/>
            <person name="Kuo A."/>
            <person name="Martino E."/>
            <person name="Perotto S."/>
            <person name="Kohler A."/>
            <person name="Nagy L.G."/>
            <person name="Floudas D."/>
            <person name="Copeland A."/>
            <person name="Barry K.W."/>
            <person name="Cichocki N."/>
            <person name="Veneault-Fourrey C."/>
            <person name="LaButti K."/>
            <person name="Lindquist E.A."/>
            <person name="Lipzen A."/>
            <person name="Lundell T."/>
            <person name="Morin E."/>
            <person name="Murat C."/>
            <person name="Sun H."/>
            <person name="Tunlid A."/>
            <person name="Henrissat B."/>
            <person name="Grigoriev I.V."/>
            <person name="Hibbett D.S."/>
            <person name="Martin F."/>
            <person name="Nordberg H.P."/>
            <person name="Cantor M.N."/>
            <person name="Hua S.X."/>
        </authorList>
    </citation>
    <scope>NUCLEOTIDE SEQUENCE [LARGE SCALE GENOMIC DNA]</scope>
    <source>
        <strain evidence="5 6">Zn</strain>
    </source>
</reference>
<keyword evidence="1" id="KW-0539">Nucleus</keyword>
<dbReference type="InterPro" id="IPR045153">
    <property type="entry name" value="Est1/Ebs1-like"/>
</dbReference>
<evidence type="ECO:0000313" key="6">
    <source>
        <dbReference type="Proteomes" id="UP000054321"/>
    </source>
</evidence>
<name>A0A0C3GUC6_OIDMZ</name>
<comment type="function">
    <text evidence="1">Plays a role in nonsense-mediated mRNA decay.</text>
</comment>
<feature type="region of interest" description="Disordered" evidence="2">
    <location>
        <begin position="762"/>
        <end position="825"/>
    </location>
</feature>
<keyword evidence="1" id="KW-0866">Nonsense-mediated mRNA decay</keyword>
<dbReference type="OrthoDB" id="69928at2759"/>
<comment type="subcellular location">
    <subcellularLocation>
        <location evidence="1">Nucleus</location>
    </subcellularLocation>
</comment>
<dbReference type="InterPro" id="IPR011990">
    <property type="entry name" value="TPR-like_helical_dom_sf"/>
</dbReference>
<feature type="compositionally biased region" description="Basic and acidic residues" evidence="2">
    <location>
        <begin position="772"/>
        <end position="782"/>
    </location>
</feature>
<dbReference type="InParanoid" id="A0A0C3GUC6"/>
<dbReference type="GO" id="GO:0000184">
    <property type="term" value="P:nuclear-transcribed mRNA catabolic process, nonsense-mediated decay"/>
    <property type="evidence" value="ECO:0007669"/>
    <property type="project" value="UniProtKB-KW"/>
</dbReference>
<dbReference type="InterPro" id="IPR019458">
    <property type="entry name" value="Est1-like_N"/>
</dbReference>
<dbReference type="GO" id="GO:0005634">
    <property type="term" value="C:nucleus"/>
    <property type="evidence" value="ECO:0007669"/>
    <property type="project" value="UniProtKB-SubCell"/>
</dbReference>
<feature type="region of interest" description="Disordered" evidence="2">
    <location>
        <begin position="641"/>
        <end position="679"/>
    </location>
</feature>
<evidence type="ECO:0000313" key="5">
    <source>
        <dbReference type="EMBL" id="KIM94949.1"/>
    </source>
</evidence>
<feature type="compositionally biased region" description="Polar residues" evidence="2">
    <location>
        <begin position="791"/>
        <end position="808"/>
    </location>
</feature>
<dbReference type="Pfam" id="PF10374">
    <property type="entry name" value="EST1"/>
    <property type="match status" value="1"/>
</dbReference>
<reference evidence="6" key="2">
    <citation type="submission" date="2015-01" db="EMBL/GenBank/DDBJ databases">
        <title>Evolutionary Origins and Diversification of the Mycorrhizal Mutualists.</title>
        <authorList>
            <consortium name="DOE Joint Genome Institute"/>
            <consortium name="Mycorrhizal Genomics Consortium"/>
            <person name="Kohler A."/>
            <person name="Kuo A."/>
            <person name="Nagy L.G."/>
            <person name="Floudas D."/>
            <person name="Copeland A."/>
            <person name="Barry K.W."/>
            <person name="Cichocki N."/>
            <person name="Veneault-Fourrey C."/>
            <person name="LaButti K."/>
            <person name="Lindquist E.A."/>
            <person name="Lipzen A."/>
            <person name="Lundell T."/>
            <person name="Morin E."/>
            <person name="Murat C."/>
            <person name="Riley R."/>
            <person name="Ohm R."/>
            <person name="Sun H."/>
            <person name="Tunlid A."/>
            <person name="Henrissat B."/>
            <person name="Grigoriev I.V."/>
            <person name="Hibbett D.S."/>
            <person name="Martin F."/>
        </authorList>
    </citation>
    <scope>NUCLEOTIDE SEQUENCE [LARGE SCALE GENOMIC DNA]</scope>
    <source>
        <strain evidence="6">Zn</strain>
    </source>
</reference>
<protein>
    <recommendedName>
        <fullName evidence="1">Nonsense-mediated mRNA decay factor</fullName>
    </recommendedName>
</protein>
<dbReference type="PANTHER" id="PTHR15696:SF36">
    <property type="entry name" value="NONSENSE-MEDIATED MRNA DECAY FACTOR"/>
    <property type="match status" value="1"/>
</dbReference>
<gene>
    <name evidence="5" type="ORF">OIDMADRAFT_60106</name>
</gene>
<dbReference type="SUPFAM" id="SSF48452">
    <property type="entry name" value="TPR-like"/>
    <property type="match status" value="1"/>
</dbReference>
<dbReference type="HOGENOM" id="CLU_013363_1_0_1"/>
<feature type="domain" description="Telomerase activating protein Est1-like N-terminal" evidence="4">
    <location>
        <begin position="157"/>
        <end position="274"/>
    </location>
</feature>
<dbReference type="Gene3D" id="1.25.40.10">
    <property type="entry name" value="Tetratricopeptide repeat domain"/>
    <property type="match status" value="1"/>
</dbReference>
<proteinExistence type="predicted"/>
<dbReference type="PANTHER" id="PTHR15696">
    <property type="entry name" value="SMG-7 SUPPRESSOR WITH MORPHOLOGICAL EFFECT ON GENITALIA PROTEIN 7"/>
    <property type="match status" value="1"/>
</dbReference>
<evidence type="ECO:0000259" key="4">
    <source>
        <dbReference type="Pfam" id="PF10374"/>
    </source>
</evidence>
<evidence type="ECO:0000256" key="2">
    <source>
        <dbReference type="SAM" id="MobiDB-lite"/>
    </source>
</evidence>
<evidence type="ECO:0000259" key="3">
    <source>
        <dbReference type="Pfam" id="PF10373"/>
    </source>
</evidence>
<dbReference type="Proteomes" id="UP000054321">
    <property type="component" value="Unassembled WGS sequence"/>
</dbReference>
<dbReference type="AlphaFoldDB" id="A0A0C3GUC6"/>
<sequence length="925" mass="104013">MAVRQGPKSGVALAISSGGSLEPVAALVRRLQFSMVCSSSEFTSPNEGINSTPPHLWIVSTNTASRRQTHVKSSLRVDGGRHPIYAHTQEMEQGTPKVAALQKWKYAQQIEKELENELKNRDNKPRFKDVDNLVEELRIACETTIFLDFEYATEQEVELRLWASHSLIKDRYKRLVAHYRENQPSRHVERRKLEQRYVNFIKTAQFYYKGYIQRLASHFDGLRELRRIADRLSLDTQTVDEREQVTPHIKSLIEKSCHATLLRLGDLSRYRNELRTKNRTWAPALGYYSLAGDLCPHSGSSHNQMAVIALADVNHLDAVYHLYRAIAVEQPHPLAEGNLEIEFKKITTAWEKSLSNTSGNNEATLILWFVRLHARFYTGAKFPGHDELENEVLSRVARLLKEQAFEETFLKLVIVNIAAEYFAGERVKREGSGAKESSIESFYFFLRFNIRFLSVLLQTMQPELEVQDAGEDLPSETGTPQPGRAPEMITVITRRVLPAFRQYSIWLISRALIIIATVRNQPISPFIKEMLRGYAGVLTKLIHLFPVKELPIVNYLLEEDEATVGFMPFRDPSLPPECNFYGCEDGLPKPRSSDAGIERNHPNIEMKGRIRDILLCALVMRQKENLPLELNTSTLEFKLSDDSNQSTDFSYAATPTTSTSPRRRAKGGMKVPQSATDSSQDIVRAGSVRVTQSHQSMDTDMHRMVDSLLGPSPGGHSVSNETSYGMHDHTADEIFTSIGRNDFQPPRINTQGMLPSLPGIWSSPFTPQPNELSHHSPKRESLGRSIPPIQLATSGHQDGFVSYQSPQNSASGAAGSRRPSNPDTEAVNSILQESLAKQFMPMSITPSAFTNSSSIYANTPHGGERFSKDSTWGKSSYNMNHENNMTAYAGTSDFERNAMLRSSIWDNSQPSWGGYVQTPPGGQRG</sequence>
<accession>A0A0C3GUC6</accession>
<dbReference type="Pfam" id="PF10373">
    <property type="entry name" value="EST1_DNA_bind"/>
    <property type="match status" value="1"/>
</dbReference>
<feature type="region of interest" description="Disordered" evidence="2">
    <location>
        <begin position="905"/>
        <end position="925"/>
    </location>
</feature>